<dbReference type="RefSeq" id="WP_371939268.1">
    <property type="nucleotide sequence ID" value="NZ_JAXCEH010000002.1"/>
</dbReference>
<dbReference type="EMBL" id="JAXCEH010000002">
    <property type="protein sequence ID" value="MFA1552959.1"/>
    <property type="molecule type" value="Genomic_DNA"/>
</dbReference>
<protein>
    <submittedName>
        <fullName evidence="1">Uncharacterized protein</fullName>
    </submittedName>
</protein>
<sequence>MNEPVVLLLLQHLFPEWAVTRDERGLWRISNGRLIWSGDLGSMLALLAAADPGAARRAVRSLRESG</sequence>
<name>A0ABV4QQS8_9ACTN</name>
<accession>A0ABV4QQS8</accession>
<proteinExistence type="predicted"/>
<evidence type="ECO:0000313" key="1">
    <source>
        <dbReference type="EMBL" id="MFA1552959.1"/>
    </source>
</evidence>
<reference evidence="1 2" key="1">
    <citation type="submission" date="2023-11" db="EMBL/GenBank/DDBJ databases">
        <title>Actinomadura monticuli sp. nov., isolated from volcanic ash.</title>
        <authorList>
            <person name="Lee S.D."/>
            <person name="Yang H."/>
            <person name="Kim I.S."/>
        </authorList>
    </citation>
    <scope>NUCLEOTIDE SEQUENCE [LARGE SCALE GENOMIC DNA]</scope>
    <source>
        <strain evidence="1 2">DSM 45346</strain>
    </source>
</reference>
<keyword evidence="2" id="KW-1185">Reference proteome</keyword>
<comment type="caution">
    <text evidence="1">The sequence shown here is derived from an EMBL/GenBank/DDBJ whole genome shotgun (WGS) entry which is preliminary data.</text>
</comment>
<dbReference type="Proteomes" id="UP001569904">
    <property type="component" value="Unassembled WGS sequence"/>
</dbReference>
<organism evidence="1 2">
    <name type="scientific">Actinomadura chokoriensis</name>
    <dbReference type="NCBI Taxonomy" id="454156"/>
    <lineage>
        <taxon>Bacteria</taxon>
        <taxon>Bacillati</taxon>
        <taxon>Actinomycetota</taxon>
        <taxon>Actinomycetes</taxon>
        <taxon>Streptosporangiales</taxon>
        <taxon>Thermomonosporaceae</taxon>
        <taxon>Actinomadura</taxon>
    </lineage>
</organism>
<evidence type="ECO:0000313" key="2">
    <source>
        <dbReference type="Proteomes" id="UP001569904"/>
    </source>
</evidence>
<gene>
    <name evidence="1" type="ORF">SM436_04545</name>
</gene>